<dbReference type="PANTHER" id="PTHR30292:SF0">
    <property type="entry name" value="5-OXOPROLINASE SUBUNIT A"/>
    <property type="match status" value="1"/>
</dbReference>
<dbReference type="GO" id="GO:0005507">
    <property type="term" value="F:copper ion binding"/>
    <property type="evidence" value="ECO:0007669"/>
    <property type="project" value="InterPro"/>
</dbReference>
<dbReference type="PANTHER" id="PTHR30292">
    <property type="entry name" value="UNCHARACTERIZED PROTEIN YBGL-RELATED"/>
    <property type="match status" value="1"/>
</dbReference>
<evidence type="ECO:0000313" key="2">
    <source>
        <dbReference type="EMBL" id="KAF4636665.1"/>
    </source>
</evidence>
<dbReference type="SUPFAM" id="SSF88713">
    <property type="entry name" value="Glycoside hydrolase/deacetylase"/>
    <property type="match status" value="1"/>
</dbReference>
<dbReference type="InterPro" id="IPR005501">
    <property type="entry name" value="LamB/YcsF/PxpA-like"/>
</dbReference>
<dbReference type="OrthoDB" id="5295431at2759"/>
<dbReference type="InterPro" id="IPR011330">
    <property type="entry name" value="Glyco_hydro/deAcase_b/a-brl"/>
</dbReference>
<accession>A0A8H4RVA9</accession>
<dbReference type="GO" id="GO:0008131">
    <property type="term" value="F:primary methylamine oxidase activity"/>
    <property type="evidence" value="ECO:0007669"/>
    <property type="project" value="InterPro"/>
</dbReference>
<comment type="caution">
    <text evidence="2">The sequence shown here is derived from an EMBL/GenBank/DDBJ whole genome shotgun (WGS) entry which is preliminary data.</text>
</comment>
<name>A0A8H4RVA9_9HELO</name>
<dbReference type="Pfam" id="PF02727">
    <property type="entry name" value="Cu_amine_oxidN2"/>
    <property type="match status" value="1"/>
</dbReference>
<sequence length="704" mass="77814">MENFLKKIEINCDMGEGFGKWKMGPDEELMKYIDVANIACGFHAGDPSLMVKTVRLAKQHGVKAGAHPGLQDLFGFGRRQMVINPADMFAMILYQVGSLKAMLDYENVPLNHIKPHGELFHYMQRDLTICRAVLEACVLFKVPVYGAKGADDEKKICEELGIVYIEEAYVDVLYTKDRKLVPIAPDKMVKTEDIYKKTLSIGRTDATVNENGESLKLGFDGAAFSICVHSDMPTALENVKGETLGSKFVMELHPLDPLSPQEISIAAEIPKDAFPQNQTLFWAITLAEPPKALLVPYLQAEKASVPREAPPRISFIQYYLDHASNSIKRKSTSRRMKYLLERVNYRYCKVHLTLPFFSSLAALSEASFSLGETRDTVYEILRNPPLSLYLGKFFRWYEKSINFSTGNNSVLEYDTCGDTYTEIIFPGITDNPTYLVTGIDYSPITKDIYISADARAAFYTNGLNLTGPNMLIRYSPSTQSIIYSSDMSAILLEIYNETGKLVGGFQDQAEDLEGNAYYMVTWGNLLVKVTPGGEASKYYLPPLSELNTTAPGFGGLFALGNMLVVSDAISASFVIFDLTSPTGLPKFVKPSKVPSGYSPLLCDSLYAPEKYAGTVALCADDWVDGIGAVVVYRSSDEWKSAEYVGMVFNDRVKFPGSTATATFEVGEGIFTSQAYLPDAAGVVPIVLSFPFVDISTQIDALILQ</sequence>
<dbReference type="Proteomes" id="UP000566819">
    <property type="component" value="Unassembled WGS sequence"/>
</dbReference>
<dbReference type="InterPro" id="IPR016182">
    <property type="entry name" value="Cu_amine_oxidase_N-reg"/>
</dbReference>
<feature type="domain" description="Copper amine oxidase N2-terminal" evidence="1">
    <location>
        <begin position="253"/>
        <end position="309"/>
    </location>
</feature>
<gene>
    <name evidence="2" type="ORF">G7Y89_g1425</name>
</gene>
<proteinExistence type="predicted"/>
<dbReference type="GO" id="GO:0005975">
    <property type="term" value="P:carbohydrate metabolic process"/>
    <property type="evidence" value="ECO:0007669"/>
    <property type="project" value="InterPro"/>
</dbReference>
<dbReference type="Gene3D" id="3.20.20.370">
    <property type="entry name" value="Glycoside hydrolase/deacetylase"/>
    <property type="match status" value="1"/>
</dbReference>
<reference evidence="2 3" key="1">
    <citation type="submission" date="2020-03" db="EMBL/GenBank/DDBJ databases">
        <title>Draft Genome Sequence of Cudoniella acicularis.</title>
        <authorList>
            <person name="Buettner E."/>
            <person name="Kellner H."/>
        </authorList>
    </citation>
    <scope>NUCLEOTIDE SEQUENCE [LARGE SCALE GENOMIC DNA]</scope>
    <source>
        <strain evidence="2 3">DSM 108380</strain>
    </source>
</reference>
<dbReference type="NCBIfam" id="NF003816">
    <property type="entry name" value="PRK05406.1-5"/>
    <property type="match status" value="1"/>
</dbReference>
<dbReference type="GO" id="GO:0009308">
    <property type="term" value="P:amine metabolic process"/>
    <property type="evidence" value="ECO:0007669"/>
    <property type="project" value="InterPro"/>
</dbReference>
<dbReference type="Pfam" id="PF03746">
    <property type="entry name" value="LamB_YcsF"/>
    <property type="match status" value="1"/>
</dbReference>
<dbReference type="Gene3D" id="3.10.450.40">
    <property type="match status" value="1"/>
</dbReference>
<evidence type="ECO:0000313" key="3">
    <source>
        <dbReference type="Proteomes" id="UP000566819"/>
    </source>
</evidence>
<dbReference type="EMBL" id="JAAMPI010000055">
    <property type="protein sequence ID" value="KAF4636665.1"/>
    <property type="molecule type" value="Genomic_DNA"/>
</dbReference>
<organism evidence="2 3">
    <name type="scientific">Cudoniella acicularis</name>
    <dbReference type="NCBI Taxonomy" id="354080"/>
    <lineage>
        <taxon>Eukaryota</taxon>
        <taxon>Fungi</taxon>
        <taxon>Dikarya</taxon>
        <taxon>Ascomycota</taxon>
        <taxon>Pezizomycotina</taxon>
        <taxon>Leotiomycetes</taxon>
        <taxon>Helotiales</taxon>
        <taxon>Tricladiaceae</taxon>
        <taxon>Cudoniella</taxon>
    </lineage>
</organism>
<evidence type="ECO:0000259" key="1">
    <source>
        <dbReference type="Pfam" id="PF02727"/>
    </source>
</evidence>
<protein>
    <recommendedName>
        <fullName evidence="1">Copper amine oxidase N2-terminal domain-containing protein</fullName>
    </recommendedName>
</protein>
<dbReference type="SUPFAM" id="SSF54416">
    <property type="entry name" value="Amine oxidase N-terminal region"/>
    <property type="match status" value="1"/>
</dbReference>
<keyword evidence="3" id="KW-1185">Reference proteome</keyword>
<dbReference type="GO" id="GO:0048038">
    <property type="term" value="F:quinone binding"/>
    <property type="evidence" value="ECO:0007669"/>
    <property type="project" value="InterPro"/>
</dbReference>
<dbReference type="InterPro" id="IPR015800">
    <property type="entry name" value="Cu_amine_oxidase_N2"/>
</dbReference>
<dbReference type="AlphaFoldDB" id="A0A8H4RVA9"/>
<dbReference type="SUPFAM" id="SSF63825">
    <property type="entry name" value="YWTD domain"/>
    <property type="match status" value="1"/>
</dbReference>